<protein>
    <submittedName>
        <fullName evidence="2">Uncharacterized protein</fullName>
    </submittedName>
</protein>
<name>A0A9W7YDQ4_9FUNG</name>
<dbReference type="OrthoDB" id="3366990at2759"/>
<feature type="compositionally biased region" description="Polar residues" evidence="1">
    <location>
        <begin position="1"/>
        <end position="15"/>
    </location>
</feature>
<dbReference type="EMBL" id="JANBOI010000263">
    <property type="protein sequence ID" value="KAJ1732049.1"/>
    <property type="molecule type" value="Genomic_DNA"/>
</dbReference>
<sequence length="503" mass="52265">MARQNTSAKAPTPRSNPAGRNAGRQSAAPARRRRAPARRNKPLALILGRGSDATSDIQNKAPGQQAASGRDSSAEEIGQQATDGAPVSSPASDSSEDSSSSGTTSSGTTSSGTTSSGTTSSGTTSSGTTSSGSEESSGSSSEESSSEDSSSGTTGSSSVEGGEKEAGPSAAEGRVGEPASIPVGNLTADVPTDAALLLGFSQLAYSDLNSQPPRVEQPADSQDMAGSGTAADLAVLDYMSQRLLDEAARLGQLLDGCGVSLPQEGGVPLPKLTDGASQAVRRLERLAREQVLARQHHFTGSLFLESDHCPSDEADAVQWAVSLQRINLATFVALVLLPQVTVTELVSWSLPNREQRVCSLGLESAAKGFFAHVVPVVQRGVATVSLLVDMQTQQWLMAARNENHLQSMVAEERDLGDAAIRKLLALEPTGAIDGDDGDDLFEDTGVGIYRSEMNRRLNKITGGKLAAVRMQYTLADIWKRVIQLSGECAAALALPTIMSSILA</sequence>
<feature type="compositionally biased region" description="Low complexity" evidence="1">
    <location>
        <begin position="97"/>
        <end position="158"/>
    </location>
</feature>
<reference evidence="2" key="1">
    <citation type="submission" date="2022-07" db="EMBL/GenBank/DDBJ databases">
        <title>Phylogenomic reconstructions and comparative analyses of Kickxellomycotina fungi.</title>
        <authorList>
            <person name="Reynolds N.K."/>
            <person name="Stajich J.E."/>
            <person name="Barry K."/>
            <person name="Grigoriev I.V."/>
            <person name="Crous P."/>
            <person name="Smith M.E."/>
        </authorList>
    </citation>
    <scope>NUCLEOTIDE SEQUENCE</scope>
    <source>
        <strain evidence="2">BCRC 34381</strain>
    </source>
</reference>
<proteinExistence type="predicted"/>
<feature type="non-terminal residue" evidence="2">
    <location>
        <position position="503"/>
    </location>
</feature>
<dbReference type="AlphaFoldDB" id="A0A9W7YDQ4"/>
<evidence type="ECO:0000256" key="1">
    <source>
        <dbReference type="SAM" id="MobiDB-lite"/>
    </source>
</evidence>
<gene>
    <name evidence="2" type="ORF">LPJ61_002236</name>
</gene>
<keyword evidence="3" id="KW-1185">Reference proteome</keyword>
<comment type="caution">
    <text evidence="2">The sequence shown here is derived from an EMBL/GenBank/DDBJ whole genome shotgun (WGS) entry which is preliminary data.</text>
</comment>
<feature type="compositionally biased region" description="Basic residues" evidence="1">
    <location>
        <begin position="30"/>
        <end position="41"/>
    </location>
</feature>
<feature type="compositionally biased region" description="Polar residues" evidence="1">
    <location>
        <begin position="52"/>
        <end position="71"/>
    </location>
</feature>
<evidence type="ECO:0000313" key="2">
    <source>
        <dbReference type="EMBL" id="KAJ1732049.1"/>
    </source>
</evidence>
<dbReference type="Proteomes" id="UP001143981">
    <property type="component" value="Unassembled WGS sequence"/>
</dbReference>
<organism evidence="2 3">
    <name type="scientific">Coemansia biformis</name>
    <dbReference type="NCBI Taxonomy" id="1286918"/>
    <lineage>
        <taxon>Eukaryota</taxon>
        <taxon>Fungi</taxon>
        <taxon>Fungi incertae sedis</taxon>
        <taxon>Zoopagomycota</taxon>
        <taxon>Kickxellomycotina</taxon>
        <taxon>Kickxellomycetes</taxon>
        <taxon>Kickxellales</taxon>
        <taxon>Kickxellaceae</taxon>
        <taxon>Coemansia</taxon>
    </lineage>
</organism>
<evidence type="ECO:0000313" key="3">
    <source>
        <dbReference type="Proteomes" id="UP001143981"/>
    </source>
</evidence>
<accession>A0A9W7YDQ4</accession>
<feature type="region of interest" description="Disordered" evidence="1">
    <location>
        <begin position="1"/>
        <end position="184"/>
    </location>
</feature>